<dbReference type="Gene3D" id="3.40.50.1000">
    <property type="entry name" value="HAD superfamily/HAD-like"/>
    <property type="match status" value="1"/>
</dbReference>
<feature type="transmembrane region" description="Helical" evidence="10">
    <location>
        <begin position="245"/>
        <end position="263"/>
    </location>
</feature>
<dbReference type="Pfam" id="PF08282">
    <property type="entry name" value="Hydrolase_3"/>
    <property type="match status" value="1"/>
</dbReference>
<dbReference type="InterPro" id="IPR001757">
    <property type="entry name" value="P_typ_ATPase"/>
</dbReference>
<dbReference type="FunFam" id="3.40.50.1000:FF:000083">
    <property type="entry name" value="Sodium/potassium-transporting ATPase subunit alpha"/>
    <property type="match status" value="1"/>
</dbReference>
<evidence type="ECO:0000256" key="8">
    <source>
        <dbReference type="ARBA" id="ARBA00022989"/>
    </source>
</evidence>
<reference evidence="13" key="1">
    <citation type="submission" date="2017-02" db="EMBL/GenBank/DDBJ databases">
        <authorList>
            <person name="Daims H."/>
        </authorList>
    </citation>
    <scope>NUCLEOTIDE SEQUENCE [LARGE SCALE GENOMIC DNA]</scope>
</reference>
<dbReference type="OrthoDB" id="9814270at2"/>
<dbReference type="GO" id="GO:0015662">
    <property type="term" value="F:P-type ion transporter activity"/>
    <property type="evidence" value="ECO:0007669"/>
    <property type="project" value="UniProtKB-ARBA"/>
</dbReference>
<dbReference type="Gene3D" id="2.70.150.10">
    <property type="entry name" value="Calcium-transporting ATPase, cytoplasmic transduction domain A"/>
    <property type="match status" value="1"/>
</dbReference>
<dbReference type="GO" id="GO:0019829">
    <property type="term" value="F:ATPase-coupled monoatomic cation transmembrane transporter activity"/>
    <property type="evidence" value="ECO:0007669"/>
    <property type="project" value="TreeGrafter"/>
</dbReference>
<organism evidence="12 13">
    <name type="scientific">Crenothrix polyspora</name>
    <dbReference type="NCBI Taxonomy" id="360316"/>
    <lineage>
        <taxon>Bacteria</taxon>
        <taxon>Pseudomonadati</taxon>
        <taxon>Pseudomonadota</taxon>
        <taxon>Gammaproteobacteria</taxon>
        <taxon>Methylococcales</taxon>
        <taxon>Crenotrichaceae</taxon>
        <taxon>Crenothrix</taxon>
    </lineage>
</organism>
<dbReference type="InterPro" id="IPR044492">
    <property type="entry name" value="P_typ_ATPase_HD_dom"/>
</dbReference>
<keyword evidence="8 10" id="KW-1133">Transmembrane helix</keyword>
<dbReference type="InterPro" id="IPR050510">
    <property type="entry name" value="Cation_transp_ATPase_P-type"/>
</dbReference>
<dbReference type="SUPFAM" id="SSF81665">
    <property type="entry name" value="Calcium ATPase, transmembrane domain M"/>
    <property type="match status" value="1"/>
</dbReference>
<dbReference type="EMBL" id="FUKJ01000017">
    <property type="protein sequence ID" value="SJM89349.1"/>
    <property type="molecule type" value="Genomic_DNA"/>
</dbReference>
<dbReference type="InterPro" id="IPR023298">
    <property type="entry name" value="ATPase_P-typ_TM_dom_sf"/>
</dbReference>
<dbReference type="SUPFAM" id="SSF81660">
    <property type="entry name" value="Metal cation-transporting ATPase, ATP-binding domain N"/>
    <property type="match status" value="1"/>
</dbReference>
<dbReference type="InterPro" id="IPR023214">
    <property type="entry name" value="HAD_sf"/>
</dbReference>
<dbReference type="PANTHER" id="PTHR43294">
    <property type="entry name" value="SODIUM/POTASSIUM-TRANSPORTING ATPASE SUBUNIT ALPHA"/>
    <property type="match status" value="1"/>
</dbReference>
<feature type="transmembrane region" description="Helical" evidence="10">
    <location>
        <begin position="85"/>
        <end position="102"/>
    </location>
</feature>
<evidence type="ECO:0000259" key="11">
    <source>
        <dbReference type="SMART" id="SM00831"/>
    </source>
</evidence>
<dbReference type="Proteomes" id="UP000195442">
    <property type="component" value="Unassembled WGS sequence"/>
</dbReference>
<dbReference type="SUPFAM" id="SSF81653">
    <property type="entry name" value="Calcium ATPase, transduction domain A"/>
    <property type="match status" value="1"/>
</dbReference>
<dbReference type="InterPro" id="IPR059000">
    <property type="entry name" value="ATPase_P-type_domA"/>
</dbReference>
<dbReference type="Gene3D" id="1.20.1110.10">
    <property type="entry name" value="Calcium-transporting ATPase, transmembrane domain"/>
    <property type="match status" value="1"/>
</dbReference>
<feature type="transmembrane region" description="Helical" evidence="10">
    <location>
        <begin position="858"/>
        <end position="879"/>
    </location>
</feature>
<feature type="transmembrane region" description="Helical" evidence="10">
    <location>
        <begin position="704"/>
        <end position="726"/>
    </location>
</feature>
<keyword evidence="13" id="KW-1185">Reference proteome</keyword>
<dbReference type="RefSeq" id="WP_087145583.1">
    <property type="nucleotide sequence ID" value="NZ_FUKJ01000017.1"/>
</dbReference>
<evidence type="ECO:0000256" key="7">
    <source>
        <dbReference type="ARBA" id="ARBA00022967"/>
    </source>
</evidence>
<feature type="transmembrane region" description="Helical" evidence="10">
    <location>
        <begin position="792"/>
        <end position="813"/>
    </location>
</feature>
<evidence type="ECO:0000256" key="10">
    <source>
        <dbReference type="SAM" id="Phobius"/>
    </source>
</evidence>
<feature type="transmembrane region" description="Helical" evidence="10">
    <location>
        <begin position="750"/>
        <end position="772"/>
    </location>
</feature>
<dbReference type="InterPro" id="IPR006068">
    <property type="entry name" value="ATPase_P-typ_cation-transptr_C"/>
</dbReference>
<proteinExistence type="inferred from homology"/>
<accession>A0A1R4H0I1</accession>
<dbReference type="SFLD" id="SFLDF00027">
    <property type="entry name" value="p-type_atpase"/>
    <property type="match status" value="1"/>
</dbReference>
<dbReference type="InterPro" id="IPR008250">
    <property type="entry name" value="ATPase_P-typ_transduc_dom_A_sf"/>
</dbReference>
<gene>
    <name evidence="12" type="ORF">CRENPOLYSF2_1130021</name>
</gene>
<keyword evidence="7" id="KW-1278">Translocase</keyword>
<keyword evidence="12" id="KW-0378">Hydrolase</keyword>
<dbReference type="Gene3D" id="3.40.1110.10">
    <property type="entry name" value="Calcium-transporting ATPase, cytoplasmic domain N"/>
    <property type="match status" value="1"/>
</dbReference>
<dbReference type="AlphaFoldDB" id="A0A1R4H0I1"/>
<evidence type="ECO:0000256" key="1">
    <source>
        <dbReference type="ARBA" id="ARBA00004651"/>
    </source>
</evidence>
<dbReference type="EC" id="3.6.3.8" evidence="12"/>
<feature type="domain" description="Cation-transporting P-type ATPase N-terminal" evidence="11">
    <location>
        <begin position="2"/>
        <end position="75"/>
    </location>
</feature>
<evidence type="ECO:0000313" key="12">
    <source>
        <dbReference type="EMBL" id="SJM89349.1"/>
    </source>
</evidence>
<evidence type="ECO:0000256" key="5">
    <source>
        <dbReference type="ARBA" id="ARBA00022741"/>
    </source>
</evidence>
<dbReference type="Pfam" id="PF00122">
    <property type="entry name" value="E1-E2_ATPase"/>
    <property type="match status" value="1"/>
</dbReference>
<dbReference type="GO" id="GO:1902600">
    <property type="term" value="P:proton transmembrane transport"/>
    <property type="evidence" value="ECO:0007669"/>
    <property type="project" value="TreeGrafter"/>
</dbReference>
<dbReference type="PROSITE" id="PS00154">
    <property type="entry name" value="ATPASE_E1_E2"/>
    <property type="match status" value="1"/>
</dbReference>
<dbReference type="GO" id="GO:0005524">
    <property type="term" value="F:ATP binding"/>
    <property type="evidence" value="ECO:0007669"/>
    <property type="project" value="UniProtKB-KW"/>
</dbReference>
<dbReference type="InterPro" id="IPR018303">
    <property type="entry name" value="ATPase_P-typ_P_site"/>
</dbReference>
<dbReference type="GO" id="GO:0005886">
    <property type="term" value="C:plasma membrane"/>
    <property type="evidence" value="ECO:0007669"/>
    <property type="project" value="UniProtKB-SubCell"/>
</dbReference>
<dbReference type="PRINTS" id="PR00119">
    <property type="entry name" value="CATATPASE"/>
</dbReference>
<dbReference type="GO" id="GO:0016887">
    <property type="term" value="F:ATP hydrolysis activity"/>
    <property type="evidence" value="ECO:0007669"/>
    <property type="project" value="InterPro"/>
</dbReference>
<evidence type="ECO:0000256" key="3">
    <source>
        <dbReference type="ARBA" id="ARBA00022475"/>
    </source>
</evidence>
<protein>
    <submittedName>
        <fullName evidence="12">ATPase, P-type (Transporting), HAD superfamily, subfamily IC</fullName>
        <ecNumber evidence="12">3.6.3.8</ecNumber>
    </submittedName>
</protein>
<feature type="transmembrane region" description="Helical" evidence="10">
    <location>
        <begin position="677"/>
        <end position="698"/>
    </location>
</feature>
<keyword evidence="4 10" id="KW-0812">Transmembrane</keyword>
<dbReference type="InterPro" id="IPR004014">
    <property type="entry name" value="ATPase_P-typ_cation-transptr_N"/>
</dbReference>
<feature type="transmembrane region" description="Helical" evidence="10">
    <location>
        <begin position="825"/>
        <end position="846"/>
    </location>
</feature>
<comment type="similarity">
    <text evidence="2">Belongs to the cation transport ATPase (P-type) (TC 3.A.3) family. Type IIA subfamily.</text>
</comment>
<name>A0A1R4H0I1_9GAMM</name>
<evidence type="ECO:0000313" key="13">
    <source>
        <dbReference type="Proteomes" id="UP000195442"/>
    </source>
</evidence>
<dbReference type="InterPro" id="IPR036412">
    <property type="entry name" value="HAD-like_sf"/>
</dbReference>
<dbReference type="Pfam" id="PF00689">
    <property type="entry name" value="Cation_ATPase_C"/>
    <property type="match status" value="1"/>
</dbReference>
<keyword evidence="3" id="KW-1003">Cell membrane</keyword>
<dbReference type="SFLD" id="SFLDS00003">
    <property type="entry name" value="Haloacid_Dehalogenase"/>
    <property type="match status" value="1"/>
</dbReference>
<evidence type="ECO:0000256" key="4">
    <source>
        <dbReference type="ARBA" id="ARBA00022692"/>
    </source>
</evidence>
<dbReference type="PANTHER" id="PTHR43294:SF21">
    <property type="entry name" value="CATION TRANSPORTING ATPASE"/>
    <property type="match status" value="1"/>
</dbReference>
<dbReference type="SMART" id="SM00831">
    <property type="entry name" value="Cation_ATPase_N"/>
    <property type="match status" value="1"/>
</dbReference>
<sequence length="892" mass="98181">MKIHQLNTEEALASLHSRLDGLNQAEVIGRLHEYGLNQVDEVQTESLLLRFIKEFTHFFALILWLAAGLAFFAEYRQPGGGMDTLGYAVLGVILINGLFSFWQQYRAEHAINALQKLLPHYVKVVRNGKLEQILVAQLVPGDVVLLQEGDNVPADCRLLEAFTLRVNNATVTGESLPQARDALRSSEENLEHSRNTLLAGTSIVSGEGKAVVFATGMHTEFGKIAHLTQTAVKGSSPLQTEIIRLSRIIAGLSIALGLAFFFIGHSMGLSFWDNFIFAIGIIVANVPEGLLPTVTLALAMATQRMAKRQALIRHLPSVETLGAVTVICTDKTGTLTENRMAVSSLYLDGQLTTPTQIQRQPELAHLHRRFFEDALLCHNLKETVNEGKWQALGDPMEIALVRMAKNCLGENISYPKINEVPFDTDRKRLSTIHQTPHGIMLYCKGALEMLLPLCQQVQTSTGIIPLTAELKQAYLHSQEEMASQGLRVLAFAWRKLSEGHNSESQEQDLILSGLVGLEDPFRPEVPEAMRLCRAAGIKVIMVTGDHPHTALAIGRQIGQIQSEHPVVITGDQLRKLSEIQLRLALDAPDIIFARVGADQKMRIVAALKKKKQIVAVTGDGVNDAPALKLADIGIAMGIAGTDVAKEAADMILLDDNFASIIAAIEEGRAVYANIRKFLAYILTSNIPEILPYLVFALLKIPLPLTIIQILAVDLGTDMLPALGLGVEKPEADSMNKPPRSRQERLLDWPLLLRAYLFLGVLEAIVLMAAYFFVLHTGGWQWGEQLASQSPLYLQATTACFSAIIITQIVNVFLCKSPKRSLFSAALFDNPIILWGIALEITLVGLIDYTRWGNTLFGTHPLAAEVWLFILPFALGMLLLEELRKWLAAKVNA</sequence>
<evidence type="ECO:0000256" key="9">
    <source>
        <dbReference type="ARBA" id="ARBA00023136"/>
    </source>
</evidence>
<dbReference type="SFLD" id="SFLDG00002">
    <property type="entry name" value="C1.7:_P-type_atpase_like"/>
    <property type="match status" value="1"/>
</dbReference>
<evidence type="ECO:0000256" key="2">
    <source>
        <dbReference type="ARBA" id="ARBA00005675"/>
    </source>
</evidence>
<keyword evidence="9 10" id="KW-0472">Membrane</keyword>
<comment type="subcellular location">
    <subcellularLocation>
        <location evidence="1">Cell membrane</location>
        <topology evidence="1">Multi-pass membrane protein</topology>
    </subcellularLocation>
</comment>
<dbReference type="SUPFAM" id="SSF56784">
    <property type="entry name" value="HAD-like"/>
    <property type="match status" value="1"/>
</dbReference>
<dbReference type="PRINTS" id="PR00121">
    <property type="entry name" value="NAKATPASE"/>
</dbReference>
<keyword evidence="6" id="KW-0067">ATP-binding</keyword>
<dbReference type="Pfam" id="PF13246">
    <property type="entry name" value="Cation_ATPase"/>
    <property type="match status" value="1"/>
</dbReference>
<keyword evidence="5" id="KW-0547">Nucleotide-binding</keyword>
<feature type="transmembrane region" description="Helical" evidence="10">
    <location>
        <begin position="275"/>
        <end position="299"/>
    </location>
</feature>
<feature type="transmembrane region" description="Helical" evidence="10">
    <location>
        <begin position="55"/>
        <end position="73"/>
    </location>
</feature>
<evidence type="ECO:0000256" key="6">
    <source>
        <dbReference type="ARBA" id="ARBA00022840"/>
    </source>
</evidence>
<dbReference type="Pfam" id="PF00690">
    <property type="entry name" value="Cation_ATPase_N"/>
    <property type="match status" value="1"/>
</dbReference>
<dbReference type="InterPro" id="IPR023299">
    <property type="entry name" value="ATPase_P-typ_cyto_dom_N"/>
</dbReference>
<dbReference type="NCBIfam" id="TIGR01494">
    <property type="entry name" value="ATPase_P-type"/>
    <property type="match status" value="3"/>
</dbReference>